<dbReference type="AlphaFoldDB" id="A0A154L888"/>
<reference evidence="1 2" key="1">
    <citation type="submission" date="2015-12" db="EMBL/GenBank/DDBJ databases">
        <title>Genome sequence of Thalassospira lucentensis MCCC 1A02072.</title>
        <authorList>
            <person name="Lu L."/>
            <person name="Lai Q."/>
            <person name="Shao Z."/>
            <person name="Qian P."/>
        </authorList>
    </citation>
    <scope>NUCLEOTIDE SEQUENCE [LARGE SCALE GENOMIC DNA]</scope>
    <source>
        <strain evidence="1 2">MCCC 1A02072</strain>
    </source>
</reference>
<accession>A0A154L888</accession>
<dbReference type="SUPFAM" id="SSF52833">
    <property type="entry name" value="Thioredoxin-like"/>
    <property type="match status" value="1"/>
</dbReference>
<dbReference type="EMBL" id="LPVY01000005">
    <property type="protein sequence ID" value="KZB66774.1"/>
    <property type="molecule type" value="Genomic_DNA"/>
</dbReference>
<dbReference type="Proteomes" id="UP000076335">
    <property type="component" value="Unassembled WGS sequence"/>
</dbReference>
<dbReference type="RefSeq" id="WP_062950065.1">
    <property type="nucleotide sequence ID" value="NZ_CP136684.1"/>
</dbReference>
<comment type="caution">
    <text evidence="1">The sequence shown here is derived from an EMBL/GenBank/DDBJ whole genome shotgun (WGS) entry which is preliminary data.</text>
</comment>
<proteinExistence type="predicted"/>
<sequence>MTTEAHFYQAHVFVCQNERPVGHERGCCNTKGATKLRNYMKIRAKELGLPMTRINTAGCLDRCELGPVMVIYPEGTWYRYETMEDVDAILNDHLVGGKVVERLRLSPDQ</sequence>
<gene>
    <name evidence="1" type="ORF">AUP42_14665</name>
</gene>
<dbReference type="Gene3D" id="3.40.30.10">
    <property type="entry name" value="Glutaredoxin"/>
    <property type="match status" value="1"/>
</dbReference>
<protein>
    <submittedName>
        <fullName evidence="1">Ferredoxin</fullName>
    </submittedName>
</protein>
<dbReference type="CDD" id="cd02980">
    <property type="entry name" value="TRX_Fd_family"/>
    <property type="match status" value="1"/>
</dbReference>
<dbReference type="InterPro" id="IPR036249">
    <property type="entry name" value="Thioredoxin-like_sf"/>
</dbReference>
<dbReference type="OrthoDB" id="9800597at2"/>
<name>A0A154L888_9PROT</name>
<organism evidence="1 2">
    <name type="scientific">Thalassospira lucentensis</name>
    <dbReference type="NCBI Taxonomy" id="168935"/>
    <lineage>
        <taxon>Bacteria</taxon>
        <taxon>Pseudomonadati</taxon>
        <taxon>Pseudomonadota</taxon>
        <taxon>Alphaproteobacteria</taxon>
        <taxon>Rhodospirillales</taxon>
        <taxon>Thalassospiraceae</taxon>
        <taxon>Thalassospira</taxon>
    </lineage>
</organism>
<evidence type="ECO:0000313" key="1">
    <source>
        <dbReference type="EMBL" id="KZB66774.1"/>
    </source>
</evidence>
<evidence type="ECO:0000313" key="2">
    <source>
        <dbReference type="Proteomes" id="UP000076335"/>
    </source>
</evidence>